<keyword evidence="3" id="KW-1185">Reference proteome</keyword>
<comment type="caution">
    <text evidence="2">The sequence shown here is derived from an EMBL/GenBank/DDBJ whole genome shotgun (WGS) entry which is preliminary data.</text>
</comment>
<name>A0A4R6QMM9_9BURK</name>
<accession>A0A4R6QMM9</accession>
<feature type="chain" id="PRO_5020997624" description="Delta-60 repeat protein" evidence="1">
    <location>
        <begin position="21"/>
        <end position="467"/>
    </location>
</feature>
<evidence type="ECO:0008006" key="4">
    <source>
        <dbReference type="Google" id="ProtNLM"/>
    </source>
</evidence>
<evidence type="ECO:0000313" key="3">
    <source>
        <dbReference type="Proteomes" id="UP000295361"/>
    </source>
</evidence>
<dbReference type="AlphaFoldDB" id="A0A4R6QMM9"/>
<dbReference type="PROSITE" id="PS51257">
    <property type="entry name" value="PROKAR_LIPOPROTEIN"/>
    <property type="match status" value="1"/>
</dbReference>
<evidence type="ECO:0000313" key="2">
    <source>
        <dbReference type="EMBL" id="TDP64105.1"/>
    </source>
</evidence>
<gene>
    <name evidence="2" type="ORF">DES47_104393</name>
</gene>
<organism evidence="2 3">
    <name type="scientific">Roseateles toxinivorans</name>
    <dbReference type="NCBI Taxonomy" id="270368"/>
    <lineage>
        <taxon>Bacteria</taxon>
        <taxon>Pseudomonadati</taxon>
        <taxon>Pseudomonadota</taxon>
        <taxon>Betaproteobacteria</taxon>
        <taxon>Burkholderiales</taxon>
        <taxon>Sphaerotilaceae</taxon>
        <taxon>Roseateles</taxon>
    </lineage>
</organism>
<dbReference type="EMBL" id="SNXS01000004">
    <property type="protein sequence ID" value="TDP64105.1"/>
    <property type="molecule type" value="Genomic_DNA"/>
</dbReference>
<sequence length="467" mass="49569">MSVSKWMAIGALGLALLACGGGSGTESPTPTPEPLPPLSTELALQDRRIVKLRASGNAWMAVAEKPRPHEDNTAPDRHLLVAPPGASAALEFTPPAGWALIDSVLHPSGELSVVLATARQLRLLRLGAQAQQIGNADFVDPLTATDPIFSEGGSSFVHDSSSQLPFATRDAVRIAAAGENLVMALRTGRHAVVAYGLRYAREQGDFTIGWRTLVEPGVAIDAEAYRGGSGTFDPFNGMENQFHVALDVDAAGQVAIGVALTRTELVYGHNRQFNANLPGTLLNGVLLTQLRADGLRLHTTVIDTAHFSELHGLRWIGAQIALVGRVRTRAESTGWDGFVGLVSQGRQTPDSYRLIDIDRSDLLLDVARLPDGRLLFAGSTGYTQNPSGRSVSEEAAPLLAVSAADGSGARRLALTAGARHNQAWTLAQWGGKWWVGGMEDGPGTHTDDADPSRLRSKGFVRALATID</sequence>
<dbReference type="Proteomes" id="UP000295361">
    <property type="component" value="Unassembled WGS sequence"/>
</dbReference>
<protein>
    <recommendedName>
        <fullName evidence="4">Delta-60 repeat protein</fullName>
    </recommendedName>
</protein>
<feature type="signal peptide" evidence="1">
    <location>
        <begin position="1"/>
        <end position="20"/>
    </location>
</feature>
<reference evidence="2 3" key="1">
    <citation type="submission" date="2019-03" db="EMBL/GenBank/DDBJ databases">
        <title>Genomic Encyclopedia of Type Strains, Phase IV (KMG-IV): sequencing the most valuable type-strain genomes for metagenomic binning, comparative biology and taxonomic classification.</title>
        <authorList>
            <person name="Goeker M."/>
        </authorList>
    </citation>
    <scope>NUCLEOTIDE SEQUENCE [LARGE SCALE GENOMIC DNA]</scope>
    <source>
        <strain evidence="2 3">DSM 16998</strain>
    </source>
</reference>
<proteinExistence type="predicted"/>
<dbReference type="OrthoDB" id="8736156at2"/>
<dbReference type="InParanoid" id="A0A4R6QMM9"/>
<evidence type="ECO:0000256" key="1">
    <source>
        <dbReference type="SAM" id="SignalP"/>
    </source>
</evidence>
<keyword evidence="1" id="KW-0732">Signal</keyword>